<evidence type="ECO:0000313" key="4">
    <source>
        <dbReference type="Proteomes" id="UP000826300"/>
    </source>
</evidence>
<dbReference type="Proteomes" id="UP000826300">
    <property type="component" value="Chromosome"/>
</dbReference>
<accession>A0A8G0ZSP7</accession>
<dbReference type="CDD" id="cd02208">
    <property type="entry name" value="cupin_RmlC-like"/>
    <property type="match status" value="1"/>
</dbReference>
<sequence>MAYKSSPRPVFAGPTPIPYRSVTRHIWGDVAAGQVDDWIYVSSDKIHQLVFGLPPGDGFRHSESFRTVFGADEVLYVLMGTMVMANPETGEVHLVKQGESVFFQKDTWHHAWAWGSEELRVLEYFAPPPSTGSSGAYAQTRPYVSTPRYQRDELIGHWPARQAEAKARATMKVLREEDRLWSLDAGDPRVLTGIIASTDQLTAGSVRLNPGGRSGTLRHGGAAGLYVLKGRVNILIDDPEASPVWFELHPQDGFYVPPGAGYRAFNMGGEPAEYLFGVAPHYLPES</sequence>
<organism evidence="3 4">
    <name type="scientific">Neotabrizicola shimadae</name>
    <dbReference type="NCBI Taxonomy" id="2807096"/>
    <lineage>
        <taxon>Bacteria</taxon>
        <taxon>Pseudomonadati</taxon>
        <taxon>Pseudomonadota</taxon>
        <taxon>Alphaproteobacteria</taxon>
        <taxon>Rhodobacterales</taxon>
        <taxon>Paracoccaceae</taxon>
        <taxon>Neotabrizicola</taxon>
    </lineage>
</organism>
<dbReference type="SUPFAM" id="SSF51182">
    <property type="entry name" value="RmlC-like cupins"/>
    <property type="match status" value="1"/>
</dbReference>
<dbReference type="InterPro" id="IPR014710">
    <property type="entry name" value="RmlC-like_jellyroll"/>
</dbReference>
<evidence type="ECO:0000259" key="2">
    <source>
        <dbReference type="Pfam" id="PF07883"/>
    </source>
</evidence>
<dbReference type="EMBL" id="CP069370">
    <property type="protein sequence ID" value="QYZ69332.1"/>
    <property type="molecule type" value="Genomic_DNA"/>
</dbReference>
<dbReference type="InterPro" id="IPR013096">
    <property type="entry name" value="Cupin_2"/>
</dbReference>
<dbReference type="Pfam" id="PF07883">
    <property type="entry name" value="Cupin_2"/>
    <property type="match status" value="2"/>
</dbReference>
<dbReference type="AlphaFoldDB" id="A0A8G0ZSP7"/>
<proteinExistence type="predicted"/>
<feature type="domain" description="Cupin type-2" evidence="2">
    <location>
        <begin position="71"/>
        <end position="123"/>
    </location>
</feature>
<dbReference type="CDD" id="cd02209">
    <property type="entry name" value="cupin_XRE_C"/>
    <property type="match status" value="1"/>
</dbReference>
<keyword evidence="4" id="KW-1185">Reference proteome</keyword>
<dbReference type="KEGG" id="nsm:JO391_16585"/>
<dbReference type="InterPro" id="IPR011051">
    <property type="entry name" value="RmlC_Cupin_sf"/>
</dbReference>
<gene>
    <name evidence="3" type="ORF">JO391_16585</name>
</gene>
<dbReference type="InterPro" id="IPR051610">
    <property type="entry name" value="GPI/OXD"/>
</dbReference>
<evidence type="ECO:0000313" key="3">
    <source>
        <dbReference type="EMBL" id="QYZ69332.1"/>
    </source>
</evidence>
<dbReference type="Gene3D" id="2.60.120.10">
    <property type="entry name" value="Jelly Rolls"/>
    <property type="match status" value="2"/>
</dbReference>
<name>A0A8G0ZSP7_9RHOB</name>
<dbReference type="GO" id="GO:0046872">
    <property type="term" value="F:metal ion binding"/>
    <property type="evidence" value="ECO:0007669"/>
    <property type="project" value="UniProtKB-KW"/>
</dbReference>
<feature type="domain" description="Cupin type-2" evidence="2">
    <location>
        <begin position="206"/>
        <end position="276"/>
    </location>
</feature>
<evidence type="ECO:0000256" key="1">
    <source>
        <dbReference type="ARBA" id="ARBA00022723"/>
    </source>
</evidence>
<keyword evidence="1" id="KW-0479">Metal-binding</keyword>
<protein>
    <submittedName>
        <fullName evidence="3">Cupin domain-containing protein</fullName>
    </submittedName>
</protein>
<reference evidence="3" key="1">
    <citation type="submission" date="2021-02" db="EMBL/GenBank/DDBJ databases">
        <title>Rhodobacter shimadae sp. nov., an aerobic anoxygenic phototrophic bacterium isolated from a hot spring.</title>
        <authorList>
            <person name="Muramatsu S."/>
            <person name="Haruta S."/>
            <person name="Hirose S."/>
            <person name="Hanada S."/>
        </authorList>
    </citation>
    <scope>NUCLEOTIDE SEQUENCE</scope>
    <source>
        <strain evidence="3">N10</strain>
    </source>
</reference>
<dbReference type="RefSeq" id="WP_220661552.1">
    <property type="nucleotide sequence ID" value="NZ_CP069370.1"/>
</dbReference>
<dbReference type="PANTHER" id="PTHR35848">
    <property type="entry name" value="OXALATE-BINDING PROTEIN"/>
    <property type="match status" value="1"/>
</dbReference>